<evidence type="ECO:0000256" key="2">
    <source>
        <dbReference type="SAM" id="SignalP"/>
    </source>
</evidence>
<protein>
    <recommendedName>
        <fullName evidence="3">Saposin B-type domain-containing protein</fullName>
    </recommendedName>
</protein>
<reference evidence="4 5" key="1">
    <citation type="submission" date="2022-04" db="EMBL/GenBank/DDBJ databases">
        <title>Chromosome-level reference genomes for two strains of Caenorhabditis briggsae: an improved platform for comparative genomics.</title>
        <authorList>
            <person name="Stevens L."/>
            <person name="Andersen E."/>
        </authorList>
    </citation>
    <scope>NUCLEOTIDE SEQUENCE [LARGE SCALE GENOMIC DNA]</scope>
    <source>
        <strain evidence="4">VX34</strain>
        <tissue evidence="4">Whole-organism</tissue>
    </source>
</reference>
<organism evidence="4 5">
    <name type="scientific">Caenorhabditis briggsae</name>
    <dbReference type="NCBI Taxonomy" id="6238"/>
    <lineage>
        <taxon>Eukaryota</taxon>
        <taxon>Metazoa</taxon>
        <taxon>Ecdysozoa</taxon>
        <taxon>Nematoda</taxon>
        <taxon>Chromadorea</taxon>
        <taxon>Rhabditida</taxon>
        <taxon>Rhabditina</taxon>
        <taxon>Rhabditomorpha</taxon>
        <taxon>Rhabditoidea</taxon>
        <taxon>Rhabditidae</taxon>
        <taxon>Peloderinae</taxon>
        <taxon>Caenorhabditis</taxon>
    </lineage>
</organism>
<dbReference type="Proteomes" id="UP000829354">
    <property type="component" value="Chromosome II"/>
</dbReference>
<evidence type="ECO:0000313" key="4">
    <source>
        <dbReference type="EMBL" id="UMM19440.1"/>
    </source>
</evidence>
<evidence type="ECO:0000313" key="5">
    <source>
        <dbReference type="Proteomes" id="UP000829354"/>
    </source>
</evidence>
<feature type="chain" id="PRO_5041915316" description="Saposin B-type domain-containing protein" evidence="2">
    <location>
        <begin position="20"/>
        <end position="178"/>
    </location>
</feature>
<sequence length="178" mass="19785">MKLLFFCTFLVLLASSTAADSGKEDLGDIIHKIQNFFTFLCTRCKEVVSVIDSAIDSQSLIKDAKALCEALLGFNDVAEKVCKSVVEDILGDLYAQLKKLEPDNSACVQLHLCDASCIVPGFNTEAPIQPTKVKMNVEVVDTAKLIQGIAKLQHLAFSLSYNHTEPLYYYYHRKKGFQ</sequence>
<dbReference type="EMBL" id="CP092621">
    <property type="protein sequence ID" value="UMM19440.1"/>
    <property type="molecule type" value="Genomic_DNA"/>
</dbReference>
<dbReference type="InterPro" id="IPR008139">
    <property type="entry name" value="SaposinB_dom"/>
</dbReference>
<keyword evidence="1" id="KW-1015">Disulfide bond</keyword>
<keyword evidence="5" id="KW-1185">Reference proteome</keyword>
<feature type="domain" description="Saposin B-type" evidence="3">
    <location>
        <begin position="37"/>
        <end position="117"/>
    </location>
</feature>
<dbReference type="InterPro" id="IPR011001">
    <property type="entry name" value="Saposin-like"/>
</dbReference>
<dbReference type="SMART" id="SM00741">
    <property type="entry name" value="SapB"/>
    <property type="match status" value="1"/>
</dbReference>
<dbReference type="PROSITE" id="PS50015">
    <property type="entry name" value="SAP_B"/>
    <property type="match status" value="1"/>
</dbReference>
<dbReference type="Gene3D" id="1.10.225.10">
    <property type="entry name" value="Saposin-like"/>
    <property type="match status" value="1"/>
</dbReference>
<evidence type="ECO:0000256" key="1">
    <source>
        <dbReference type="ARBA" id="ARBA00023157"/>
    </source>
</evidence>
<accession>A0AAE9EHP8</accession>
<dbReference type="SUPFAM" id="SSF47862">
    <property type="entry name" value="Saposin"/>
    <property type="match status" value="1"/>
</dbReference>
<proteinExistence type="predicted"/>
<gene>
    <name evidence="4" type="ORF">L5515_015037</name>
</gene>
<name>A0AAE9EHP8_CAEBR</name>
<evidence type="ECO:0000259" key="3">
    <source>
        <dbReference type="PROSITE" id="PS50015"/>
    </source>
</evidence>
<dbReference type="AlphaFoldDB" id="A0AAE9EHP8"/>
<feature type="signal peptide" evidence="2">
    <location>
        <begin position="1"/>
        <end position="19"/>
    </location>
</feature>
<keyword evidence="2" id="KW-0732">Signal</keyword>